<dbReference type="EMBL" id="FRCB01000005">
    <property type="protein sequence ID" value="SHM23826.1"/>
    <property type="molecule type" value="Genomic_DNA"/>
</dbReference>
<evidence type="ECO:0000256" key="1">
    <source>
        <dbReference type="SAM" id="SignalP"/>
    </source>
</evidence>
<dbReference type="RefSeq" id="WP_149779820.1">
    <property type="nucleotide sequence ID" value="NZ_FRCB01000005.1"/>
</dbReference>
<sequence>MRFLLLVAMLCLPLGAMAQDMSMLKQPGVVALMRHALAPGTGDPANFEIGDCSTQRNLDARGRDQARRAGEAMRAAGVSFDHIWTSQWCRARETAELLEIGEVVEQPPLNSFFQGRGDRAAQTARTQEMIDALPQGARVLLVGHFVNISALTGVGPSSGEIIVTRRDGRGGLEVVGRIETAP</sequence>
<proteinExistence type="predicted"/>
<dbReference type="Proteomes" id="UP000322545">
    <property type="component" value="Unassembled WGS sequence"/>
</dbReference>
<dbReference type="InterPro" id="IPR013078">
    <property type="entry name" value="His_Pase_superF_clade-1"/>
</dbReference>
<dbReference type="Pfam" id="PF00300">
    <property type="entry name" value="His_Phos_1"/>
    <property type="match status" value="1"/>
</dbReference>
<dbReference type="Gene3D" id="3.40.50.1240">
    <property type="entry name" value="Phosphoglycerate mutase-like"/>
    <property type="match status" value="1"/>
</dbReference>
<dbReference type="SUPFAM" id="SSF53254">
    <property type="entry name" value="Phosphoglycerate mutase-like"/>
    <property type="match status" value="1"/>
</dbReference>
<dbReference type="CDD" id="cd07067">
    <property type="entry name" value="HP_PGM_like"/>
    <property type="match status" value="1"/>
</dbReference>
<keyword evidence="1" id="KW-0732">Signal</keyword>
<evidence type="ECO:0000313" key="2">
    <source>
        <dbReference type="EMBL" id="SHM23826.1"/>
    </source>
</evidence>
<protein>
    <submittedName>
        <fullName evidence="2">Histidine phosphatase superfamily (Branch 1)</fullName>
    </submittedName>
</protein>
<reference evidence="2 3" key="1">
    <citation type="submission" date="2016-11" db="EMBL/GenBank/DDBJ databases">
        <authorList>
            <person name="Varghese N."/>
            <person name="Submissions S."/>
        </authorList>
    </citation>
    <scope>NUCLEOTIDE SEQUENCE [LARGE SCALE GENOMIC DNA]</scope>
    <source>
        <strain evidence="2 3">DSM 28249</strain>
    </source>
</reference>
<dbReference type="AlphaFoldDB" id="A0A1M7H654"/>
<name>A0A1M7H654_9RHOB</name>
<organism evidence="2 3">
    <name type="scientific">Roseovarius litoreus</name>
    <dbReference type="NCBI Taxonomy" id="1155722"/>
    <lineage>
        <taxon>Bacteria</taxon>
        <taxon>Pseudomonadati</taxon>
        <taxon>Pseudomonadota</taxon>
        <taxon>Alphaproteobacteria</taxon>
        <taxon>Rhodobacterales</taxon>
        <taxon>Roseobacteraceae</taxon>
        <taxon>Roseovarius</taxon>
    </lineage>
</organism>
<accession>A0A1M7H654</accession>
<keyword evidence="3" id="KW-1185">Reference proteome</keyword>
<feature type="chain" id="PRO_5013065331" evidence="1">
    <location>
        <begin position="19"/>
        <end position="182"/>
    </location>
</feature>
<dbReference type="InterPro" id="IPR029033">
    <property type="entry name" value="His_PPase_superfam"/>
</dbReference>
<gene>
    <name evidence="2" type="ORF">SAMN05443432_105271</name>
</gene>
<evidence type="ECO:0000313" key="3">
    <source>
        <dbReference type="Proteomes" id="UP000322545"/>
    </source>
</evidence>
<feature type="signal peptide" evidence="1">
    <location>
        <begin position="1"/>
        <end position="18"/>
    </location>
</feature>